<dbReference type="Proteomes" id="UP000263486">
    <property type="component" value="Unassembled WGS sequence"/>
</dbReference>
<dbReference type="RefSeq" id="WP_114642039.1">
    <property type="nucleotide sequence ID" value="NZ_JAACIO010000009.1"/>
</dbReference>
<evidence type="ECO:0000313" key="1">
    <source>
        <dbReference type="EMBL" id="REI41534.1"/>
    </source>
</evidence>
<sequence length="112" mass="12770">MLEIIKTIIVDKSFFFNGLSTKGDEIYLSYVLKAHLVENNEIYLEGTGMTGTVNLNLISDQRETIQANLSDHIELSKSSGEYKEFWEEGARKCEEALSSLNNIEKTLDKYIE</sequence>
<evidence type="ECO:0000313" key="2">
    <source>
        <dbReference type="Proteomes" id="UP000263486"/>
    </source>
</evidence>
<gene>
    <name evidence="1" type="ORF">DYH56_06390</name>
</gene>
<reference evidence="1 2" key="1">
    <citation type="submission" date="2018-08" db="EMBL/GenBank/DDBJ databases">
        <title>Draft genome sequence of Psychrilyobacter sp. strain SD5 isolated from Black Sea water.</title>
        <authorList>
            <person name="Yadav S."/>
            <person name="Villanueva L."/>
            <person name="Damste J.S.S."/>
        </authorList>
    </citation>
    <scope>NUCLEOTIDE SEQUENCE [LARGE SCALE GENOMIC DNA]</scope>
    <source>
        <strain evidence="1 2">SD5</strain>
    </source>
</reference>
<protein>
    <submittedName>
        <fullName evidence="1">Uncharacterized protein</fullName>
    </submittedName>
</protein>
<name>A0ABX9KHI9_9FUSO</name>
<accession>A0ABX9KHI9</accession>
<dbReference type="EMBL" id="QUAJ01000009">
    <property type="protein sequence ID" value="REI41534.1"/>
    <property type="molecule type" value="Genomic_DNA"/>
</dbReference>
<keyword evidence="2" id="KW-1185">Reference proteome</keyword>
<proteinExistence type="predicted"/>
<organism evidence="1 2">
    <name type="scientific">Psychrilyobacter piezotolerans</name>
    <dbReference type="NCBI Taxonomy" id="2293438"/>
    <lineage>
        <taxon>Bacteria</taxon>
        <taxon>Fusobacteriati</taxon>
        <taxon>Fusobacteriota</taxon>
        <taxon>Fusobacteriia</taxon>
        <taxon>Fusobacteriales</taxon>
        <taxon>Fusobacteriaceae</taxon>
        <taxon>Psychrilyobacter</taxon>
    </lineage>
</organism>
<comment type="caution">
    <text evidence="1">The sequence shown here is derived from an EMBL/GenBank/DDBJ whole genome shotgun (WGS) entry which is preliminary data.</text>
</comment>